<protein>
    <submittedName>
        <fullName evidence="2">Uncharacterized protein</fullName>
    </submittedName>
</protein>
<feature type="compositionally biased region" description="Low complexity" evidence="1">
    <location>
        <begin position="70"/>
        <end position="89"/>
    </location>
</feature>
<dbReference type="AlphaFoldDB" id="A0AAQ3MHA8"/>
<organism evidence="2 3">
    <name type="scientific">Vigna mungo</name>
    <name type="common">Black gram</name>
    <name type="synonym">Phaseolus mungo</name>
    <dbReference type="NCBI Taxonomy" id="3915"/>
    <lineage>
        <taxon>Eukaryota</taxon>
        <taxon>Viridiplantae</taxon>
        <taxon>Streptophyta</taxon>
        <taxon>Embryophyta</taxon>
        <taxon>Tracheophyta</taxon>
        <taxon>Spermatophyta</taxon>
        <taxon>Magnoliopsida</taxon>
        <taxon>eudicotyledons</taxon>
        <taxon>Gunneridae</taxon>
        <taxon>Pentapetalae</taxon>
        <taxon>rosids</taxon>
        <taxon>fabids</taxon>
        <taxon>Fabales</taxon>
        <taxon>Fabaceae</taxon>
        <taxon>Papilionoideae</taxon>
        <taxon>50 kb inversion clade</taxon>
        <taxon>NPAAA clade</taxon>
        <taxon>indigoferoid/millettioid clade</taxon>
        <taxon>Phaseoleae</taxon>
        <taxon>Vigna</taxon>
    </lineage>
</organism>
<name>A0AAQ3MHA8_VIGMU</name>
<accession>A0AAQ3MHA8</accession>
<dbReference type="EMBL" id="CP144690">
    <property type="protein sequence ID" value="WVY91209.1"/>
    <property type="molecule type" value="Genomic_DNA"/>
</dbReference>
<gene>
    <name evidence="2" type="ORF">V8G54_036723</name>
</gene>
<feature type="region of interest" description="Disordered" evidence="1">
    <location>
        <begin position="1"/>
        <end position="89"/>
    </location>
</feature>
<sequence>ERHKSIRKLQQKQTTTKKNPQTNLNRKSAQLKAKQHDPNTQNKINKRRVFKTQEKQKEKQMSDLQDKNVNNGENTHGNGTTSSGTTTKKTMFFSSVSETLEKLNPFKNGSKDTTHLEDGTLICPSPEGEGSLCLRFLKSNLGFDKIEFGIKG</sequence>
<evidence type="ECO:0000313" key="2">
    <source>
        <dbReference type="EMBL" id="WVY91209.1"/>
    </source>
</evidence>
<proteinExistence type="predicted"/>
<reference evidence="2 3" key="1">
    <citation type="journal article" date="2023" name="Life. Sci Alliance">
        <title>Evolutionary insights into 3D genome organization and epigenetic landscape of Vigna mungo.</title>
        <authorList>
            <person name="Junaid A."/>
            <person name="Singh B."/>
            <person name="Bhatia S."/>
        </authorList>
    </citation>
    <scope>NUCLEOTIDE SEQUENCE [LARGE SCALE GENOMIC DNA]</scope>
    <source>
        <strain evidence="2">Urdbean</strain>
    </source>
</reference>
<feature type="compositionally biased region" description="Low complexity" evidence="1">
    <location>
        <begin position="11"/>
        <end position="25"/>
    </location>
</feature>
<evidence type="ECO:0000313" key="3">
    <source>
        <dbReference type="Proteomes" id="UP001374535"/>
    </source>
</evidence>
<feature type="compositionally biased region" description="Basic residues" evidence="1">
    <location>
        <begin position="1"/>
        <end position="10"/>
    </location>
</feature>
<dbReference type="Proteomes" id="UP001374535">
    <property type="component" value="Chromosome 11"/>
</dbReference>
<evidence type="ECO:0000256" key="1">
    <source>
        <dbReference type="SAM" id="MobiDB-lite"/>
    </source>
</evidence>
<keyword evidence="3" id="KW-1185">Reference proteome</keyword>
<feature type="non-terminal residue" evidence="2">
    <location>
        <position position="1"/>
    </location>
</feature>
<feature type="compositionally biased region" description="Basic and acidic residues" evidence="1">
    <location>
        <begin position="51"/>
        <end position="66"/>
    </location>
</feature>